<keyword evidence="11" id="KW-1185">Reference proteome</keyword>
<evidence type="ECO:0000256" key="5">
    <source>
        <dbReference type="ARBA" id="ARBA00020265"/>
    </source>
</evidence>
<dbReference type="EMBL" id="VRMN01000001">
    <property type="protein sequence ID" value="KAA8500028.1"/>
    <property type="molecule type" value="Genomic_DNA"/>
</dbReference>
<name>A0A5J4ZAC1_PORPP</name>
<evidence type="ECO:0000256" key="2">
    <source>
        <dbReference type="ARBA" id="ARBA00004496"/>
    </source>
</evidence>
<evidence type="ECO:0000313" key="10">
    <source>
        <dbReference type="EMBL" id="KAA8500028.1"/>
    </source>
</evidence>
<dbReference type="Proteomes" id="UP000324585">
    <property type="component" value="Unassembled WGS sequence"/>
</dbReference>
<dbReference type="GO" id="GO:0033588">
    <property type="term" value="C:elongator holoenzyme complex"/>
    <property type="evidence" value="ECO:0007669"/>
    <property type="project" value="InterPro"/>
</dbReference>
<keyword evidence="8" id="KW-0539">Nucleus</keyword>
<organism evidence="10 11">
    <name type="scientific">Porphyridium purpureum</name>
    <name type="common">Red alga</name>
    <name type="synonym">Porphyridium cruentum</name>
    <dbReference type="NCBI Taxonomy" id="35688"/>
    <lineage>
        <taxon>Eukaryota</taxon>
        <taxon>Rhodophyta</taxon>
        <taxon>Bangiophyceae</taxon>
        <taxon>Porphyridiales</taxon>
        <taxon>Porphyridiaceae</taxon>
        <taxon>Porphyridium</taxon>
    </lineage>
</organism>
<protein>
    <recommendedName>
        <fullName evidence="5">Elongator complex protein 4</fullName>
    </recommendedName>
</protein>
<evidence type="ECO:0000256" key="8">
    <source>
        <dbReference type="ARBA" id="ARBA00023242"/>
    </source>
</evidence>
<dbReference type="Gene3D" id="3.40.50.300">
    <property type="entry name" value="P-loop containing nucleotide triphosphate hydrolases"/>
    <property type="match status" value="1"/>
</dbReference>
<dbReference type="GO" id="GO:0002098">
    <property type="term" value="P:tRNA wobble uridine modification"/>
    <property type="evidence" value="ECO:0007669"/>
    <property type="project" value="InterPro"/>
</dbReference>
<reference evidence="11" key="1">
    <citation type="journal article" date="2019" name="Nat. Commun.">
        <title>Expansion of phycobilisome linker gene families in mesophilic red algae.</title>
        <authorList>
            <person name="Lee J."/>
            <person name="Kim D."/>
            <person name="Bhattacharya D."/>
            <person name="Yoon H.S."/>
        </authorList>
    </citation>
    <scope>NUCLEOTIDE SEQUENCE [LARGE SCALE GENOMIC DNA]</scope>
    <source>
        <strain evidence="11">CCMP 1328</strain>
    </source>
</reference>
<evidence type="ECO:0000256" key="3">
    <source>
        <dbReference type="ARBA" id="ARBA00005043"/>
    </source>
</evidence>
<proteinExistence type="inferred from homology"/>
<evidence type="ECO:0000256" key="1">
    <source>
        <dbReference type="ARBA" id="ARBA00004123"/>
    </source>
</evidence>
<feature type="region of interest" description="Disordered" evidence="9">
    <location>
        <begin position="1"/>
        <end position="37"/>
    </location>
</feature>
<dbReference type="InterPro" id="IPR027417">
    <property type="entry name" value="P-loop_NTPase"/>
</dbReference>
<keyword evidence="7" id="KW-0819">tRNA processing</keyword>
<evidence type="ECO:0000256" key="4">
    <source>
        <dbReference type="ARBA" id="ARBA00007573"/>
    </source>
</evidence>
<comment type="pathway">
    <text evidence="3">tRNA modification; 5-methoxycarbonylmethyl-2-thiouridine-tRNA biosynthesis.</text>
</comment>
<evidence type="ECO:0000256" key="7">
    <source>
        <dbReference type="ARBA" id="ARBA00022694"/>
    </source>
</evidence>
<comment type="caution">
    <text evidence="10">The sequence shown here is derived from an EMBL/GenBank/DDBJ whole genome shotgun (WGS) entry which is preliminary data.</text>
</comment>
<evidence type="ECO:0000313" key="11">
    <source>
        <dbReference type="Proteomes" id="UP000324585"/>
    </source>
</evidence>
<comment type="subcellular location">
    <subcellularLocation>
        <location evidence="2">Cytoplasm</location>
    </subcellularLocation>
    <subcellularLocation>
        <location evidence="1">Nucleus</location>
    </subcellularLocation>
</comment>
<evidence type="ECO:0000256" key="6">
    <source>
        <dbReference type="ARBA" id="ARBA00022490"/>
    </source>
</evidence>
<accession>A0A5J4ZAC1</accession>
<dbReference type="AlphaFoldDB" id="A0A5J4ZAC1"/>
<comment type="similarity">
    <text evidence="4">Belongs to the ELP4 family.</text>
</comment>
<dbReference type="InterPro" id="IPR008728">
    <property type="entry name" value="Elongator_complex_protein_4"/>
</dbReference>
<keyword evidence="6" id="KW-0963">Cytoplasm</keyword>
<dbReference type="OMA" id="NFHALAN"/>
<dbReference type="Pfam" id="PF05625">
    <property type="entry name" value="PAXNEB"/>
    <property type="match status" value="1"/>
</dbReference>
<dbReference type="PANTHER" id="PTHR12896">
    <property type="entry name" value="PAX6 NEIGHBOR PROTEIN PAXNEB"/>
    <property type="match status" value="1"/>
</dbReference>
<dbReference type="GO" id="GO:0005737">
    <property type="term" value="C:cytoplasm"/>
    <property type="evidence" value="ECO:0007669"/>
    <property type="project" value="UniProtKB-SubCell"/>
</dbReference>
<evidence type="ECO:0000256" key="9">
    <source>
        <dbReference type="SAM" id="MobiDB-lite"/>
    </source>
</evidence>
<dbReference type="GO" id="GO:0008023">
    <property type="term" value="C:transcription elongation factor complex"/>
    <property type="evidence" value="ECO:0007669"/>
    <property type="project" value="TreeGrafter"/>
</dbReference>
<dbReference type="UniPathway" id="UPA00988"/>
<sequence>MSSFQRVSRKLTGASAPAKAPPAVTREGAPPDGSVINTGLGSGAEVWRATEPSCGPDATLSSRTVPKSSIPSSAFSAGVRASARSGARMVSCGMSELDRALGGGLVLGSVTLILEDAPTTYFEYILTHFLAQGGVHGHATLVAHGEGTEFGYEFVQQLPSLRSKMNFPRSQQSDSLRDGDEKDTHASEQRALRIAWRYARLAQESAGSRASASSVPDAVAPFCGEFDLEPGFSGSSGLEPMTRIRVIDLDQSAAGQDLNQLQQCVALIESELDALDSSAACATRVVIRSVDLLLHGGHGSKPSSRACCASSYDASRTLCWAVARLHALARRSGAAVMLSMAGSVEATASLRVQHICDNVIQVDSVGGHGTSQLGLGDFLAALRVLKTAPHPRTLKMSLQHDGGGASASVASVLVLERSRRRVHLYPASAAPDVDVDSFDKPKKVASVACAPGPSGTSAASDW</sequence>
<gene>
    <name evidence="10" type="ORF">FVE85_7613</name>
</gene>
<dbReference type="PANTHER" id="PTHR12896:SF1">
    <property type="entry name" value="ELONGATOR COMPLEX PROTEIN 4"/>
    <property type="match status" value="1"/>
</dbReference>